<protein>
    <submittedName>
        <fullName evidence="2">Nitrous oxide reductase accessory protein NosL</fullName>
    </submittedName>
</protein>
<name>A0ABU1F9T3_9RHOB</name>
<dbReference type="RefSeq" id="WP_310457877.1">
    <property type="nucleotide sequence ID" value="NZ_JAVKPH010000015.1"/>
</dbReference>
<dbReference type="Gene3D" id="3.30.70.2050">
    <property type="match status" value="1"/>
</dbReference>
<keyword evidence="3" id="KW-1185">Reference proteome</keyword>
<keyword evidence="1" id="KW-0732">Signal</keyword>
<gene>
    <name evidence="2" type="ORF">RGD00_13565</name>
</gene>
<organism evidence="2 3">
    <name type="scientific">Ruixingdingia sedimenti</name>
    <dbReference type="NCBI Taxonomy" id="3073604"/>
    <lineage>
        <taxon>Bacteria</taxon>
        <taxon>Pseudomonadati</taxon>
        <taxon>Pseudomonadota</taxon>
        <taxon>Alphaproteobacteria</taxon>
        <taxon>Rhodobacterales</taxon>
        <taxon>Paracoccaceae</taxon>
        <taxon>Ruixingdingia</taxon>
    </lineage>
</organism>
<evidence type="ECO:0000313" key="2">
    <source>
        <dbReference type="EMBL" id="MDR5653641.1"/>
    </source>
</evidence>
<comment type="caution">
    <text evidence="2">The sequence shown here is derived from an EMBL/GenBank/DDBJ whole genome shotgun (WGS) entry which is preliminary data.</text>
</comment>
<reference evidence="2 3" key="1">
    <citation type="submission" date="2023-09" db="EMBL/GenBank/DDBJ databases">
        <title>Xinfangfangia sedmenti sp. nov., isolated the sedment.</title>
        <authorList>
            <person name="Xu L."/>
        </authorList>
    </citation>
    <scope>NUCLEOTIDE SEQUENCE [LARGE SCALE GENOMIC DNA]</scope>
    <source>
        <strain evidence="2 3">LG-4</strain>
    </source>
</reference>
<dbReference type="EMBL" id="JAVKPH010000015">
    <property type="protein sequence ID" value="MDR5653641.1"/>
    <property type="molecule type" value="Genomic_DNA"/>
</dbReference>
<accession>A0ABU1F9T3</accession>
<sequence>MKPHPLALALAALLALAACREDTAALPQPSPLTVEAVGHYCQMDLLEHPGPKGQVHLAGMPAPLFFSQVRDAIAYQRMPEQSHLITIVYVTDMAAADGWDPGVGQWIEASKAIYVVGSHREGGMGAPEFVPFSDRAAALAFAAEWGGELRALSEIRDDEVLTPVAVLPEGDTGEGDDADFTDRLRKLSENLGG</sequence>
<dbReference type="PROSITE" id="PS51257">
    <property type="entry name" value="PROKAR_LIPOPROTEIN"/>
    <property type="match status" value="1"/>
</dbReference>
<dbReference type="PANTHER" id="PTHR41247:SF1">
    <property type="entry name" value="HTH-TYPE TRANSCRIPTIONAL REPRESSOR YCNK"/>
    <property type="match status" value="1"/>
</dbReference>
<dbReference type="Gene3D" id="3.30.70.2060">
    <property type="match status" value="1"/>
</dbReference>
<dbReference type="SUPFAM" id="SSF160387">
    <property type="entry name" value="NosL/MerB-like"/>
    <property type="match status" value="1"/>
</dbReference>
<dbReference type="InterPro" id="IPR008719">
    <property type="entry name" value="N2O_reductase_NosL"/>
</dbReference>
<evidence type="ECO:0000256" key="1">
    <source>
        <dbReference type="SAM" id="SignalP"/>
    </source>
</evidence>
<feature type="signal peptide" evidence="1">
    <location>
        <begin position="1"/>
        <end position="17"/>
    </location>
</feature>
<proteinExistence type="predicted"/>
<dbReference type="Proteomes" id="UP001247754">
    <property type="component" value="Unassembled WGS sequence"/>
</dbReference>
<feature type="chain" id="PRO_5047297093" evidence="1">
    <location>
        <begin position="18"/>
        <end position="193"/>
    </location>
</feature>
<evidence type="ECO:0000313" key="3">
    <source>
        <dbReference type="Proteomes" id="UP001247754"/>
    </source>
</evidence>
<dbReference type="Pfam" id="PF05573">
    <property type="entry name" value="NosL"/>
    <property type="match status" value="1"/>
</dbReference>
<dbReference type="PANTHER" id="PTHR41247">
    <property type="entry name" value="HTH-TYPE TRANSCRIPTIONAL REPRESSOR YCNK"/>
    <property type="match status" value="1"/>
</dbReference>